<reference evidence="4" key="1">
    <citation type="journal article" date="2014" name="Front. Microbiol.">
        <title>High frequency of phylogenetically diverse reductive dehalogenase-homologous genes in deep subseafloor sedimentary metagenomes.</title>
        <authorList>
            <person name="Kawai M."/>
            <person name="Futagami T."/>
            <person name="Toyoda A."/>
            <person name="Takaki Y."/>
            <person name="Nishi S."/>
            <person name="Hori S."/>
            <person name="Arai W."/>
            <person name="Tsubouchi T."/>
            <person name="Morono Y."/>
            <person name="Uchiyama I."/>
            <person name="Ito T."/>
            <person name="Fujiyama A."/>
            <person name="Inagaki F."/>
            <person name="Takami H."/>
        </authorList>
    </citation>
    <scope>NUCLEOTIDE SEQUENCE</scope>
    <source>
        <strain evidence="4">Expedition CK06-06</strain>
    </source>
</reference>
<dbReference type="InterPro" id="IPR006204">
    <property type="entry name" value="GHMP_kinase_N_dom"/>
</dbReference>
<dbReference type="InterPro" id="IPR036554">
    <property type="entry name" value="GHMP_kinase_C_sf"/>
</dbReference>
<protein>
    <recommendedName>
        <fullName evidence="3">GHMP kinase N-terminal domain-containing protein</fullName>
    </recommendedName>
</protein>
<dbReference type="EMBL" id="BARU01013193">
    <property type="protein sequence ID" value="GAH33962.1"/>
    <property type="molecule type" value="Genomic_DNA"/>
</dbReference>
<evidence type="ECO:0000259" key="3">
    <source>
        <dbReference type="Pfam" id="PF00288"/>
    </source>
</evidence>
<comment type="caution">
    <text evidence="4">The sequence shown here is derived from an EMBL/GenBank/DDBJ whole genome shotgun (WGS) entry which is preliminary data.</text>
</comment>
<dbReference type="PANTHER" id="PTHR38710:SF1">
    <property type="entry name" value="WITH PUTATIVE URIDYL PYROPHOSPHORYLASE-RELATED"/>
    <property type="match status" value="1"/>
</dbReference>
<dbReference type="GO" id="GO:0005524">
    <property type="term" value="F:ATP binding"/>
    <property type="evidence" value="ECO:0007669"/>
    <property type="project" value="UniProtKB-KW"/>
</dbReference>
<feature type="domain" description="GHMP kinase N-terminal" evidence="3">
    <location>
        <begin position="2"/>
        <end position="60"/>
    </location>
</feature>
<organism evidence="4">
    <name type="scientific">marine sediment metagenome</name>
    <dbReference type="NCBI Taxonomy" id="412755"/>
    <lineage>
        <taxon>unclassified sequences</taxon>
        <taxon>metagenomes</taxon>
        <taxon>ecological metagenomes</taxon>
    </lineage>
</organism>
<name>X1EN42_9ZZZZ</name>
<dbReference type="Gene3D" id="3.30.230.120">
    <property type="match status" value="1"/>
</dbReference>
<feature type="non-terminal residue" evidence="4">
    <location>
        <position position="1"/>
    </location>
</feature>
<dbReference type="InterPro" id="IPR053034">
    <property type="entry name" value="Glucuronokinase-like"/>
</dbReference>
<dbReference type="PANTHER" id="PTHR38710">
    <property type="entry name" value="WITH PUTATIVE URIDYL PYROPHOSPHORYLASE-RELATED"/>
    <property type="match status" value="1"/>
</dbReference>
<dbReference type="AlphaFoldDB" id="X1EN42"/>
<feature type="non-terminal residue" evidence="4">
    <location>
        <position position="212"/>
    </location>
</feature>
<evidence type="ECO:0000313" key="4">
    <source>
        <dbReference type="EMBL" id="GAH33962.1"/>
    </source>
</evidence>
<dbReference type="SUPFAM" id="SSF55060">
    <property type="entry name" value="GHMP Kinase, C-terminal domain"/>
    <property type="match status" value="1"/>
</dbReference>
<keyword evidence="1" id="KW-0547">Nucleotide-binding</keyword>
<dbReference type="InterPro" id="IPR020568">
    <property type="entry name" value="Ribosomal_Su5_D2-typ_SF"/>
</dbReference>
<gene>
    <name evidence="4" type="ORF">S03H2_23962</name>
</gene>
<dbReference type="GO" id="GO:0047940">
    <property type="term" value="F:glucuronokinase activity"/>
    <property type="evidence" value="ECO:0007669"/>
    <property type="project" value="TreeGrafter"/>
</dbReference>
<accession>X1EN42</accession>
<sequence length="212" mass="23817">HGVGLAGSSAIITACLRALMAFYGVSIPKYTQANLVLSAEVDELKIAAGLQDRVIQVYEGLVYMDFAKKIMDNRGYGEYQKLDHRLLPGLYIAYHSELSEPTEVFHNNIRDRFDRKEAVVVNAMRYWTGLTERFKNSFLKGQTDKLGGMLNANFDRRKNIYRISKANLEMVASARSVGCSAKFTGSGGAIVGTYKDQNMFTRLKKKLRDLNV</sequence>
<evidence type="ECO:0000256" key="1">
    <source>
        <dbReference type="ARBA" id="ARBA00022741"/>
    </source>
</evidence>
<dbReference type="Pfam" id="PF00288">
    <property type="entry name" value="GHMP_kinases_N"/>
    <property type="match status" value="1"/>
</dbReference>
<dbReference type="SUPFAM" id="SSF54211">
    <property type="entry name" value="Ribosomal protein S5 domain 2-like"/>
    <property type="match status" value="1"/>
</dbReference>
<evidence type="ECO:0000256" key="2">
    <source>
        <dbReference type="ARBA" id="ARBA00022840"/>
    </source>
</evidence>
<keyword evidence="2" id="KW-0067">ATP-binding</keyword>
<proteinExistence type="predicted"/>